<name>A0A0F9KTW0_9ZZZZ</name>
<sequence>MKDIRMNRGDNSGYQHLECEEVKLQDNRYAGIIKMKKPPRNSIGSWLLDAIYDKIDSYEKDEKITSIIITSSIRGVFCDGADREELFGSWISGLVAEKNYDRFVRAHEMYMEIENCRKPLIAALNGVTIGAGLELALLCDIRIASEIAFFSLPEAKPELSIIPGLGGTIRLPKVIGSGRAKEMLYSGKMIRAETALQWGLVNKLAPVKGVLNEAIDFAGMLAENNDTAIYTMKKCINYAMDNDTKKGIEYEVGLFAEMMRRKLVENAQTV</sequence>
<dbReference type="InterPro" id="IPR001753">
    <property type="entry name" value="Enoyl-CoA_hydra/iso"/>
</dbReference>
<dbReference type="CDD" id="cd06558">
    <property type="entry name" value="crotonase-like"/>
    <property type="match status" value="1"/>
</dbReference>
<dbReference type="PROSITE" id="PS00166">
    <property type="entry name" value="ENOYL_COA_HYDRATASE"/>
    <property type="match status" value="1"/>
</dbReference>
<evidence type="ECO:0000256" key="1">
    <source>
        <dbReference type="ARBA" id="ARBA00005254"/>
    </source>
</evidence>
<dbReference type="InterPro" id="IPR029045">
    <property type="entry name" value="ClpP/crotonase-like_dom_sf"/>
</dbReference>
<evidence type="ECO:0000313" key="2">
    <source>
        <dbReference type="EMBL" id="KKM85168.1"/>
    </source>
</evidence>
<dbReference type="AlphaFoldDB" id="A0A0F9KTW0"/>
<proteinExistence type="inferred from homology"/>
<dbReference type="InterPro" id="IPR018376">
    <property type="entry name" value="Enoyl-CoA_hyd/isom_CS"/>
</dbReference>
<gene>
    <name evidence="2" type="ORF">LCGC14_1291770</name>
</gene>
<dbReference type="Gene3D" id="3.90.226.10">
    <property type="entry name" value="2-enoyl-CoA Hydratase, Chain A, domain 1"/>
    <property type="match status" value="1"/>
</dbReference>
<protein>
    <recommendedName>
        <fullName evidence="3">Enoyl-CoA hydratase</fullName>
    </recommendedName>
</protein>
<organism evidence="2">
    <name type="scientific">marine sediment metagenome</name>
    <dbReference type="NCBI Taxonomy" id="412755"/>
    <lineage>
        <taxon>unclassified sequences</taxon>
        <taxon>metagenomes</taxon>
        <taxon>ecological metagenomes</taxon>
    </lineage>
</organism>
<evidence type="ECO:0008006" key="3">
    <source>
        <dbReference type="Google" id="ProtNLM"/>
    </source>
</evidence>
<dbReference type="GO" id="GO:0006635">
    <property type="term" value="P:fatty acid beta-oxidation"/>
    <property type="evidence" value="ECO:0007669"/>
    <property type="project" value="TreeGrafter"/>
</dbReference>
<dbReference type="EMBL" id="LAZR01007453">
    <property type="protein sequence ID" value="KKM85168.1"/>
    <property type="molecule type" value="Genomic_DNA"/>
</dbReference>
<dbReference type="SUPFAM" id="SSF52096">
    <property type="entry name" value="ClpP/crotonase"/>
    <property type="match status" value="1"/>
</dbReference>
<dbReference type="GO" id="GO:0003824">
    <property type="term" value="F:catalytic activity"/>
    <property type="evidence" value="ECO:0007669"/>
    <property type="project" value="InterPro"/>
</dbReference>
<dbReference type="PANTHER" id="PTHR11941">
    <property type="entry name" value="ENOYL-COA HYDRATASE-RELATED"/>
    <property type="match status" value="1"/>
</dbReference>
<comment type="similarity">
    <text evidence="1">Belongs to the enoyl-CoA hydratase/isomerase family.</text>
</comment>
<accession>A0A0F9KTW0</accession>
<dbReference type="PANTHER" id="PTHR11941:SF54">
    <property type="entry name" value="ENOYL-COA HYDRATASE, MITOCHONDRIAL"/>
    <property type="match status" value="1"/>
</dbReference>
<comment type="caution">
    <text evidence="2">The sequence shown here is derived from an EMBL/GenBank/DDBJ whole genome shotgun (WGS) entry which is preliminary data.</text>
</comment>
<dbReference type="Pfam" id="PF00378">
    <property type="entry name" value="ECH_1"/>
    <property type="match status" value="1"/>
</dbReference>
<reference evidence="2" key="1">
    <citation type="journal article" date="2015" name="Nature">
        <title>Complex archaea that bridge the gap between prokaryotes and eukaryotes.</title>
        <authorList>
            <person name="Spang A."/>
            <person name="Saw J.H."/>
            <person name="Jorgensen S.L."/>
            <person name="Zaremba-Niedzwiedzka K."/>
            <person name="Martijn J."/>
            <person name="Lind A.E."/>
            <person name="van Eijk R."/>
            <person name="Schleper C."/>
            <person name="Guy L."/>
            <person name="Ettema T.J."/>
        </authorList>
    </citation>
    <scope>NUCLEOTIDE SEQUENCE</scope>
</reference>